<dbReference type="Proteomes" id="UP000198841">
    <property type="component" value="Unassembled WGS sequence"/>
</dbReference>
<gene>
    <name evidence="2" type="ORF">SAMN05518863_106147</name>
</gene>
<accession>A0A1I3YPF1</accession>
<evidence type="ECO:0000313" key="3">
    <source>
        <dbReference type="Proteomes" id="UP000198841"/>
    </source>
</evidence>
<organism evidence="2 3">
    <name type="scientific">Candidatus Pantoea symbiotica</name>
    <dbReference type="NCBI Taxonomy" id="1884370"/>
    <lineage>
        <taxon>Bacteria</taxon>
        <taxon>Pseudomonadati</taxon>
        <taxon>Pseudomonadota</taxon>
        <taxon>Gammaproteobacteria</taxon>
        <taxon>Enterobacterales</taxon>
        <taxon>Erwiniaceae</taxon>
        <taxon>Pantoea</taxon>
    </lineage>
</organism>
<evidence type="ECO:0000313" key="2">
    <source>
        <dbReference type="EMBL" id="SFK33239.1"/>
    </source>
</evidence>
<dbReference type="EMBL" id="FOSD01000006">
    <property type="protein sequence ID" value="SFK33239.1"/>
    <property type="molecule type" value="Genomic_DNA"/>
</dbReference>
<keyword evidence="1" id="KW-0472">Membrane</keyword>
<dbReference type="RefSeq" id="WP_091003882.1">
    <property type="nucleotide sequence ID" value="NZ_FOSD01000006.1"/>
</dbReference>
<keyword evidence="1" id="KW-0812">Transmembrane</keyword>
<keyword evidence="3" id="KW-1185">Reference proteome</keyword>
<proteinExistence type="predicted"/>
<feature type="transmembrane region" description="Helical" evidence="1">
    <location>
        <begin position="32"/>
        <end position="53"/>
    </location>
</feature>
<protein>
    <submittedName>
        <fullName evidence="2">Uncharacterized protein</fullName>
    </submittedName>
</protein>
<name>A0A1I3YPF1_9GAMM</name>
<keyword evidence="1" id="KW-1133">Transmembrane helix</keyword>
<comment type="caution">
    <text evidence="2">The sequence shown here is derived from an EMBL/GenBank/DDBJ whole genome shotgun (WGS) entry which is preliminary data.</text>
</comment>
<evidence type="ECO:0000256" key="1">
    <source>
        <dbReference type="SAM" id="Phobius"/>
    </source>
</evidence>
<sequence>MDYFIKGWTIAATIYTCLNVCEKLCQLFPDEQLTICIICTCLNVAINVMLFSYPNRGRD</sequence>
<reference evidence="2 3" key="1">
    <citation type="submission" date="2016-10" db="EMBL/GenBank/DDBJ databases">
        <authorList>
            <person name="Varghese N."/>
            <person name="Submissions S."/>
        </authorList>
    </citation>
    <scope>NUCLEOTIDE SEQUENCE [LARGE SCALE GENOMIC DNA]</scope>
    <source>
        <strain evidence="2 3">YR512</strain>
    </source>
</reference>